<proteinExistence type="predicted"/>
<keyword evidence="2" id="KW-1185">Reference proteome</keyword>
<dbReference type="Pfam" id="PF09912">
    <property type="entry name" value="DUF2141"/>
    <property type="match status" value="1"/>
</dbReference>
<dbReference type="RefSeq" id="WP_215240429.1">
    <property type="nucleotide sequence ID" value="NZ_CAJRAF010000002.1"/>
</dbReference>
<name>A0A916JEH5_9BACT</name>
<dbReference type="AlphaFoldDB" id="A0A916JEH5"/>
<gene>
    <name evidence="1" type="ORF">DYBT9275_04010</name>
</gene>
<dbReference type="Proteomes" id="UP000680038">
    <property type="component" value="Unassembled WGS sequence"/>
</dbReference>
<sequence length="141" mass="15916">MRKGLILSLFLIPLFSVTRVSTPVTLSVTITNIRHVKGKLWIAIFRPNEKFEGRPGIYRILPVALHDQMQVKIELEPGKYALAVYHDLNGNNELDKNFIGIPKEPYGFSNNFRPRFSPPKFEDCAFDVAAAGNSITVKLTD</sequence>
<dbReference type="EMBL" id="CAJRAF010000002">
    <property type="protein sequence ID" value="CAG5007275.1"/>
    <property type="molecule type" value="Genomic_DNA"/>
</dbReference>
<evidence type="ECO:0008006" key="3">
    <source>
        <dbReference type="Google" id="ProtNLM"/>
    </source>
</evidence>
<protein>
    <recommendedName>
        <fullName evidence="3">DUF2141 domain-containing protein</fullName>
    </recommendedName>
</protein>
<accession>A0A916JEH5</accession>
<organism evidence="1 2">
    <name type="scientific">Dyadobacter helix</name>
    <dbReference type="NCBI Taxonomy" id="2822344"/>
    <lineage>
        <taxon>Bacteria</taxon>
        <taxon>Pseudomonadati</taxon>
        <taxon>Bacteroidota</taxon>
        <taxon>Cytophagia</taxon>
        <taxon>Cytophagales</taxon>
        <taxon>Spirosomataceae</taxon>
        <taxon>Dyadobacter</taxon>
    </lineage>
</organism>
<dbReference type="InterPro" id="IPR018673">
    <property type="entry name" value="DUF2141"/>
</dbReference>
<reference evidence="1" key="1">
    <citation type="submission" date="2021-04" db="EMBL/GenBank/DDBJ databases">
        <authorList>
            <person name="Rodrigo-Torres L."/>
            <person name="Arahal R. D."/>
            <person name="Lucena T."/>
        </authorList>
    </citation>
    <scope>NUCLEOTIDE SEQUENCE</scope>
    <source>
        <strain evidence="1">CECT 9275</strain>
    </source>
</reference>
<evidence type="ECO:0000313" key="1">
    <source>
        <dbReference type="EMBL" id="CAG5007275.1"/>
    </source>
</evidence>
<comment type="caution">
    <text evidence="1">The sequence shown here is derived from an EMBL/GenBank/DDBJ whole genome shotgun (WGS) entry which is preliminary data.</text>
</comment>
<evidence type="ECO:0000313" key="2">
    <source>
        <dbReference type="Proteomes" id="UP000680038"/>
    </source>
</evidence>